<dbReference type="GO" id="GO:0004222">
    <property type="term" value="F:metalloendopeptidase activity"/>
    <property type="evidence" value="ECO:0007669"/>
    <property type="project" value="InterPro"/>
</dbReference>
<organism evidence="13 14">
    <name type="scientific">Candidatus Daviesbacteria bacterium RIFCSPHIGHO2_02_FULL_39_12</name>
    <dbReference type="NCBI Taxonomy" id="1797770"/>
    <lineage>
        <taxon>Bacteria</taxon>
        <taxon>Candidatus Daviesiibacteriota</taxon>
    </lineage>
</organism>
<dbReference type="InterPro" id="IPR041489">
    <property type="entry name" value="PDZ_6"/>
</dbReference>
<evidence type="ECO:0000256" key="8">
    <source>
        <dbReference type="ARBA" id="ARBA00022989"/>
    </source>
</evidence>
<gene>
    <name evidence="13" type="ORF">A3C26_01230</name>
</gene>
<dbReference type="InterPro" id="IPR008915">
    <property type="entry name" value="Peptidase_M50"/>
</dbReference>
<evidence type="ECO:0000256" key="1">
    <source>
        <dbReference type="ARBA" id="ARBA00001947"/>
    </source>
</evidence>
<comment type="subcellular location">
    <subcellularLocation>
        <location evidence="2">Membrane</location>
        <topology evidence="2">Multi-pass membrane protein</topology>
    </subcellularLocation>
</comment>
<dbReference type="SUPFAM" id="SSF50156">
    <property type="entry name" value="PDZ domain-like"/>
    <property type="match status" value="1"/>
</dbReference>
<dbReference type="GO" id="GO:0016020">
    <property type="term" value="C:membrane"/>
    <property type="evidence" value="ECO:0007669"/>
    <property type="project" value="UniProtKB-SubCell"/>
</dbReference>
<feature type="transmembrane region" description="Helical" evidence="11">
    <location>
        <begin position="289"/>
        <end position="307"/>
    </location>
</feature>
<dbReference type="PROSITE" id="PS50106">
    <property type="entry name" value="PDZ"/>
    <property type="match status" value="1"/>
</dbReference>
<sequence>MIFSIIIFILTLLVLVVIHELGHFIMAKRFGIKVEEFGFGIPPKIFGKRIGETIYSLNALPIGGFVRLLGEDEESASKRSLNERDFRAKSVGQRIAVVIAGVVMNLILAWAIFYTVIIYQNFRIIYPTLDQGVFVGFVQENFPAEAAGIKVGDRILRVDDRQVKNFDDPRNFIKEKNGQPVSLTISDAQGQNQKTIIVTPKKADKEGYLIGVGFSPIAIKEYKTPLEKTFSGITYSYDLTKLTFAGLGKTFYDLFAGNFKSVSQSVSGPVGLATISNEILSGGRSAVPFYVWFVGVISLTLSIFNVLPVPALDGGRLLFLVIEAVTGKKVSEQTERTVHQIGFILLLGLALLITYSDISKLIR</sequence>
<dbReference type="Pfam" id="PF17820">
    <property type="entry name" value="PDZ_6"/>
    <property type="match status" value="1"/>
</dbReference>
<evidence type="ECO:0000313" key="13">
    <source>
        <dbReference type="EMBL" id="OGE25011.1"/>
    </source>
</evidence>
<dbReference type="Gene3D" id="2.30.42.10">
    <property type="match status" value="1"/>
</dbReference>
<dbReference type="InterPro" id="IPR001478">
    <property type="entry name" value="PDZ"/>
</dbReference>
<dbReference type="AlphaFoldDB" id="A0A1F5J8Q6"/>
<evidence type="ECO:0000256" key="6">
    <source>
        <dbReference type="ARBA" id="ARBA00022801"/>
    </source>
</evidence>
<comment type="cofactor">
    <cofactor evidence="1">
        <name>Zn(2+)</name>
        <dbReference type="ChEBI" id="CHEBI:29105"/>
    </cofactor>
</comment>
<evidence type="ECO:0000256" key="4">
    <source>
        <dbReference type="ARBA" id="ARBA00022670"/>
    </source>
</evidence>
<dbReference type="Proteomes" id="UP000177042">
    <property type="component" value="Unassembled WGS sequence"/>
</dbReference>
<dbReference type="EMBL" id="MFCX01000035">
    <property type="protein sequence ID" value="OGE25011.1"/>
    <property type="molecule type" value="Genomic_DNA"/>
</dbReference>
<accession>A0A1F5J8Q6</accession>
<protein>
    <recommendedName>
        <fullName evidence="12">PDZ domain-containing protein</fullName>
    </recommendedName>
</protein>
<name>A0A1F5J8Q6_9BACT</name>
<evidence type="ECO:0000256" key="11">
    <source>
        <dbReference type="SAM" id="Phobius"/>
    </source>
</evidence>
<comment type="caution">
    <text evidence="13">The sequence shown here is derived from an EMBL/GenBank/DDBJ whole genome shotgun (WGS) entry which is preliminary data.</text>
</comment>
<keyword evidence="5 11" id="KW-0812">Transmembrane</keyword>
<dbReference type="CDD" id="cd06163">
    <property type="entry name" value="S2P-M50_PDZ_RseP-like"/>
    <property type="match status" value="1"/>
</dbReference>
<evidence type="ECO:0000256" key="5">
    <source>
        <dbReference type="ARBA" id="ARBA00022692"/>
    </source>
</evidence>
<evidence type="ECO:0000256" key="3">
    <source>
        <dbReference type="ARBA" id="ARBA00007931"/>
    </source>
</evidence>
<proteinExistence type="inferred from homology"/>
<dbReference type="GO" id="GO:0006508">
    <property type="term" value="P:proteolysis"/>
    <property type="evidence" value="ECO:0007669"/>
    <property type="project" value="UniProtKB-KW"/>
</dbReference>
<feature type="transmembrane region" description="Helical" evidence="11">
    <location>
        <begin position="337"/>
        <end position="355"/>
    </location>
</feature>
<dbReference type="InterPro" id="IPR004387">
    <property type="entry name" value="Pept_M50_Zn"/>
</dbReference>
<evidence type="ECO:0000256" key="7">
    <source>
        <dbReference type="ARBA" id="ARBA00022833"/>
    </source>
</evidence>
<keyword evidence="8 11" id="KW-1133">Transmembrane helix</keyword>
<dbReference type="PANTHER" id="PTHR42837:SF2">
    <property type="entry name" value="MEMBRANE METALLOPROTEASE ARASP2, CHLOROPLASTIC-RELATED"/>
    <property type="match status" value="1"/>
</dbReference>
<keyword evidence="7" id="KW-0862">Zinc</keyword>
<feature type="transmembrane region" description="Helical" evidence="11">
    <location>
        <begin position="95"/>
        <end position="119"/>
    </location>
</feature>
<keyword evidence="10 11" id="KW-0472">Membrane</keyword>
<dbReference type="SMART" id="SM00228">
    <property type="entry name" value="PDZ"/>
    <property type="match status" value="1"/>
</dbReference>
<dbReference type="InterPro" id="IPR036034">
    <property type="entry name" value="PDZ_sf"/>
</dbReference>
<evidence type="ECO:0000259" key="12">
    <source>
        <dbReference type="PROSITE" id="PS50106"/>
    </source>
</evidence>
<reference evidence="13 14" key="1">
    <citation type="journal article" date="2016" name="Nat. Commun.">
        <title>Thousands of microbial genomes shed light on interconnected biogeochemical processes in an aquifer system.</title>
        <authorList>
            <person name="Anantharaman K."/>
            <person name="Brown C.T."/>
            <person name="Hug L.A."/>
            <person name="Sharon I."/>
            <person name="Castelle C.J."/>
            <person name="Probst A.J."/>
            <person name="Thomas B.C."/>
            <person name="Singh A."/>
            <person name="Wilkins M.J."/>
            <person name="Karaoz U."/>
            <person name="Brodie E.L."/>
            <person name="Williams K.H."/>
            <person name="Hubbard S.S."/>
            <person name="Banfield J.F."/>
        </authorList>
    </citation>
    <scope>NUCLEOTIDE SEQUENCE [LARGE SCALE GENOMIC DNA]</scope>
</reference>
<keyword evidence="6" id="KW-0378">Hydrolase</keyword>
<feature type="domain" description="PDZ" evidence="12">
    <location>
        <begin position="132"/>
        <end position="165"/>
    </location>
</feature>
<keyword evidence="9" id="KW-0482">Metalloprotease</keyword>
<evidence type="ECO:0000313" key="14">
    <source>
        <dbReference type="Proteomes" id="UP000177042"/>
    </source>
</evidence>
<evidence type="ECO:0000256" key="9">
    <source>
        <dbReference type="ARBA" id="ARBA00023049"/>
    </source>
</evidence>
<comment type="similarity">
    <text evidence="3">Belongs to the peptidase M50B family.</text>
</comment>
<dbReference type="PANTHER" id="PTHR42837">
    <property type="entry name" value="REGULATOR OF SIGMA-E PROTEASE RSEP"/>
    <property type="match status" value="1"/>
</dbReference>
<dbReference type="CDD" id="cd23081">
    <property type="entry name" value="cpPDZ_EcRseP-like"/>
    <property type="match status" value="1"/>
</dbReference>
<keyword evidence="4" id="KW-0645">Protease</keyword>
<dbReference type="Pfam" id="PF02163">
    <property type="entry name" value="Peptidase_M50"/>
    <property type="match status" value="1"/>
</dbReference>
<evidence type="ECO:0000256" key="2">
    <source>
        <dbReference type="ARBA" id="ARBA00004141"/>
    </source>
</evidence>
<evidence type="ECO:0000256" key="10">
    <source>
        <dbReference type="ARBA" id="ARBA00023136"/>
    </source>
</evidence>